<dbReference type="AlphaFoldDB" id="A0A0F9ASE1"/>
<feature type="non-terminal residue" evidence="1">
    <location>
        <position position="29"/>
    </location>
</feature>
<comment type="caution">
    <text evidence="1">The sequence shown here is derived from an EMBL/GenBank/DDBJ whole genome shotgun (WGS) entry which is preliminary data.</text>
</comment>
<dbReference type="EMBL" id="LAZR01041221">
    <property type="protein sequence ID" value="KKL12524.1"/>
    <property type="molecule type" value="Genomic_DNA"/>
</dbReference>
<sequence length="29" mass="3647">MRQLRCCLFRYRTDGKYVRCRRKAKLRAV</sequence>
<evidence type="ECO:0000313" key="1">
    <source>
        <dbReference type="EMBL" id="KKL12524.1"/>
    </source>
</evidence>
<reference evidence="1" key="1">
    <citation type="journal article" date="2015" name="Nature">
        <title>Complex archaea that bridge the gap between prokaryotes and eukaryotes.</title>
        <authorList>
            <person name="Spang A."/>
            <person name="Saw J.H."/>
            <person name="Jorgensen S.L."/>
            <person name="Zaremba-Niedzwiedzka K."/>
            <person name="Martijn J."/>
            <person name="Lind A.E."/>
            <person name="van Eijk R."/>
            <person name="Schleper C."/>
            <person name="Guy L."/>
            <person name="Ettema T.J."/>
        </authorList>
    </citation>
    <scope>NUCLEOTIDE SEQUENCE</scope>
</reference>
<proteinExistence type="predicted"/>
<accession>A0A0F9ASE1</accession>
<gene>
    <name evidence="1" type="ORF">LCGC14_2534940</name>
</gene>
<name>A0A0F9ASE1_9ZZZZ</name>
<protein>
    <submittedName>
        <fullName evidence="1">Uncharacterized protein</fullName>
    </submittedName>
</protein>
<organism evidence="1">
    <name type="scientific">marine sediment metagenome</name>
    <dbReference type="NCBI Taxonomy" id="412755"/>
    <lineage>
        <taxon>unclassified sequences</taxon>
        <taxon>metagenomes</taxon>
        <taxon>ecological metagenomes</taxon>
    </lineage>
</organism>